<evidence type="ECO:0000313" key="3">
    <source>
        <dbReference type="Proteomes" id="UP000515312"/>
    </source>
</evidence>
<protein>
    <submittedName>
        <fullName evidence="2">DUF481 domain-containing protein</fullName>
    </submittedName>
</protein>
<feature type="signal peptide" evidence="1">
    <location>
        <begin position="1"/>
        <end position="22"/>
    </location>
</feature>
<gene>
    <name evidence="2" type="ORF">H7849_07385</name>
</gene>
<evidence type="ECO:0000256" key="1">
    <source>
        <dbReference type="SAM" id="SignalP"/>
    </source>
</evidence>
<name>A0A7G8BMG4_9BACT</name>
<proteinExistence type="predicted"/>
<dbReference type="KEGG" id="adin:H7849_07385"/>
<evidence type="ECO:0000313" key="2">
    <source>
        <dbReference type="EMBL" id="QNI33734.1"/>
    </source>
</evidence>
<keyword evidence="1" id="KW-0732">Signal</keyword>
<dbReference type="Pfam" id="PF04338">
    <property type="entry name" value="DUF481"/>
    <property type="match status" value="1"/>
</dbReference>
<keyword evidence="3" id="KW-1185">Reference proteome</keyword>
<dbReference type="EMBL" id="CP060394">
    <property type="protein sequence ID" value="QNI33734.1"/>
    <property type="molecule type" value="Genomic_DNA"/>
</dbReference>
<sequence length="354" mass="38708">MNPWMNVVSSALLFILTAPLFARDKTDVLVMKNGDRMTCEVKGLDAGVLYVSFDYIDGTTSVDWSKVARLESTQLFVVRTEAGDSYTGTLKTPESPADRPAKIEVVEIPAPETAVVDRAQVVQMVATSDRFWERFNGEVSFGVIYSKGNESTQFSLGSQVNYVRERWTIASNYSSNLSSSTGVTTSTRNSLNLYAGHLLPKENWFYAGIGDFLQSSEQQITLQSTVGGGIGRYVKNTNRSHIALLGGAAWQNTTYGQTISAGTKQSIATALIYADAKFFRFSKTSLDINGVLLPALSDPGRVRFNTNASYYVKILGNLTWNASFYGNWDNRPPAGLPGSDYGSSSGLSWTFGLK</sequence>
<dbReference type="Proteomes" id="UP000515312">
    <property type="component" value="Chromosome"/>
</dbReference>
<accession>A0A7G8BMG4</accession>
<reference evidence="2 3" key="1">
    <citation type="submission" date="2020-08" db="EMBL/GenBank/DDBJ databases">
        <title>Edaphobacter telluris sp. nov. and Acidobacterium dinghuensis sp. nov., two acidobacteria isolated from forest soil.</title>
        <authorList>
            <person name="Fu J."/>
            <person name="Qiu L."/>
        </authorList>
    </citation>
    <scope>NUCLEOTIDE SEQUENCE [LARGE SCALE GENOMIC DNA]</scope>
    <source>
        <strain evidence="2">4Y35</strain>
    </source>
</reference>
<dbReference type="InterPro" id="IPR007433">
    <property type="entry name" value="DUF481"/>
</dbReference>
<dbReference type="AlphaFoldDB" id="A0A7G8BMG4"/>
<organism evidence="2 3">
    <name type="scientific">Alloacidobacterium dinghuense</name>
    <dbReference type="NCBI Taxonomy" id="2763107"/>
    <lineage>
        <taxon>Bacteria</taxon>
        <taxon>Pseudomonadati</taxon>
        <taxon>Acidobacteriota</taxon>
        <taxon>Terriglobia</taxon>
        <taxon>Terriglobales</taxon>
        <taxon>Acidobacteriaceae</taxon>
        <taxon>Alloacidobacterium</taxon>
    </lineage>
</organism>
<feature type="chain" id="PRO_5028977502" evidence="1">
    <location>
        <begin position="23"/>
        <end position="354"/>
    </location>
</feature>
<dbReference type="RefSeq" id="WP_186745345.1">
    <property type="nucleotide sequence ID" value="NZ_CP060394.1"/>
</dbReference>